<dbReference type="EMBL" id="NMQW01000008">
    <property type="protein sequence ID" value="OXM87100.1"/>
    <property type="molecule type" value="Genomic_DNA"/>
</dbReference>
<protein>
    <recommendedName>
        <fullName evidence="1">PPM-type phosphatase domain-containing protein</fullName>
    </recommendedName>
</protein>
<comment type="caution">
    <text evidence="2">The sequence shown here is derived from an EMBL/GenBank/DDBJ whole genome shotgun (WGS) entry which is preliminary data.</text>
</comment>
<name>A0A229UUP9_9BACL</name>
<organism evidence="2 3">
    <name type="scientific">Paenibacillus rigui</name>
    <dbReference type="NCBI Taxonomy" id="554312"/>
    <lineage>
        <taxon>Bacteria</taxon>
        <taxon>Bacillati</taxon>
        <taxon>Bacillota</taxon>
        <taxon>Bacilli</taxon>
        <taxon>Bacillales</taxon>
        <taxon>Paenibacillaceae</taxon>
        <taxon>Paenibacillus</taxon>
    </lineage>
</organism>
<evidence type="ECO:0000313" key="3">
    <source>
        <dbReference type="Proteomes" id="UP000215509"/>
    </source>
</evidence>
<dbReference type="AlphaFoldDB" id="A0A229UUP9"/>
<reference evidence="2 3" key="1">
    <citation type="submission" date="2017-07" db="EMBL/GenBank/DDBJ databases">
        <title>Genome sequencing and assembly of Paenibacillus rigui.</title>
        <authorList>
            <person name="Mayilraj S."/>
        </authorList>
    </citation>
    <scope>NUCLEOTIDE SEQUENCE [LARGE SCALE GENOMIC DNA]</scope>
    <source>
        <strain evidence="2 3">JCM 16352</strain>
    </source>
</reference>
<dbReference type="Gene3D" id="3.60.40.10">
    <property type="entry name" value="PPM-type phosphatase domain"/>
    <property type="match status" value="1"/>
</dbReference>
<accession>A0A229UUP9</accession>
<feature type="domain" description="PPM-type phosphatase" evidence="1">
    <location>
        <begin position="25"/>
        <end position="236"/>
    </location>
</feature>
<evidence type="ECO:0000259" key="1">
    <source>
        <dbReference type="Pfam" id="PF13672"/>
    </source>
</evidence>
<dbReference type="Proteomes" id="UP000215509">
    <property type="component" value="Unassembled WGS sequence"/>
</dbReference>
<evidence type="ECO:0000313" key="2">
    <source>
        <dbReference type="EMBL" id="OXM87100.1"/>
    </source>
</evidence>
<dbReference type="Pfam" id="PF13672">
    <property type="entry name" value="PP2C_2"/>
    <property type="match status" value="1"/>
</dbReference>
<dbReference type="InterPro" id="IPR001932">
    <property type="entry name" value="PPM-type_phosphatase-like_dom"/>
</dbReference>
<dbReference type="SUPFAM" id="SSF81606">
    <property type="entry name" value="PP2C-like"/>
    <property type="match status" value="1"/>
</dbReference>
<keyword evidence="3" id="KW-1185">Reference proteome</keyword>
<dbReference type="InterPro" id="IPR036457">
    <property type="entry name" value="PPM-type-like_dom_sf"/>
</dbReference>
<proteinExistence type="predicted"/>
<gene>
    <name evidence="2" type="ORF">CF651_05430</name>
</gene>
<sequence length="305" mass="34367">MLRDREALSLRIETLTLQGTTEWNEDALVINEALGLYGVLDGATSLQPYRGPNGETGGYLASRTLKQFFEDLTVEDTASDSLLPYVVEANRRLRRQMAEAGIDTNRKDALWTSALAVIRVRDRYIDYAQVGDCMIIAQYEDGTIRVLSRDQVAHMDKISKNAREEGIRQGFTTREQLWDIVKPILLNNRTQMNTIEGYSVMSGEPEVADFIEYGRINRIRLKSLLLVTDGLFLPSDGGAEGEGASPVGGRHADAYAELLSRIVQSSLETYARKLMQLESEDKECQRYPRFKVSDDKTAIWIQFLG</sequence>
<dbReference type="OrthoDB" id="1755431at2"/>